<protein>
    <submittedName>
        <fullName evidence="1">Uncharacterized protein</fullName>
    </submittedName>
</protein>
<accession>A0A2W1JK16</accession>
<evidence type="ECO:0000313" key="2">
    <source>
        <dbReference type="Proteomes" id="UP000248857"/>
    </source>
</evidence>
<proteinExistence type="predicted"/>
<dbReference type="Proteomes" id="UP000248857">
    <property type="component" value="Unassembled WGS sequence"/>
</dbReference>
<dbReference type="AlphaFoldDB" id="A0A2W1JK16"/>
<comment type="caution">
    <text evidence="1">The sequence shown here is derived from an EMBL/GenBank/DDBJ whole genome shotgun (WGS) entry which is preliminary data.</text>
</comment>
<organism evidence="1 2">
    <name type="scientific">Acaryochloris thomasi RCC1774</name>
    <dbReference type="NCBI Taxonomy" id="1764569"/>
    <lineage>
        <taxon>Bacteria</taxon>
        <taxon>Bacillati</taxon>
        <taxon>Cyanobacteriota</taxon>
        <taxon>Cyanophyceae</taxon>
        <taxon>Acaryochloridales</taxon>
        <taxon>Acaryochloridaceae</taxon>
        <taxon>Acaryochloris</taxon>
        <taxon>Acaryochloris thomasi</taxon>
    </lineage>
</organism>
<reference evidence="1 2" key="1">
    <citation type="journal article" date="2018" name="Sci. Rep.">
        <title>A novel species of the marine cyanobacterium Acaryochloris with a unique pigment content and lifestyle.</title>
        <authorList>
            <person name="Partensky F."/>
            <person name="Six C."/>
            <person name="Ratin M."/>
            <person name="Garczarek L."/>
            <person name="Vaulot D."/>
            <person name="Probert I."/>
            <person name="Calteau A."/>
            <person name="Gourvil P."/>
            <person name="Marie D."/>
            <person name="Grebert T."/>
            <person name="Bouchier C."/>
            <person name="Le Panse S."/>
            <person name="Gachenot M."/>
            <person name="Rodriguez F."/>
            <person name="Garrido J.L."/>
        </authorList>
    </citation>
    <scope>NUCLEOTIDE SEQUENCE [LARGE SCALE GENOMIC DNA]</scope>
    <source>
        <strain evidence="1 2">RCC1774</strain>
    </source>
</reference>
<dbReference type="EMBL" id="PQWO01000032">
    <property type="protein sequence ID" value="PZD70604.1"/>
    <property type="molecule type" value="Genomic_DNA"/>
</dbReference>
<keyword evidence="2" id="KW-1185">Reference proteome</keyword>
<name>A0A2W1JK16_9CYAN</name>
<sequence>MSMKWSKRKGLSIDARKFAKMEQKHEMIKRMDAIDIPEQLPFLEAISWQADKEKLKSLEPFDMLRCYERGWQNLGVLSDPSDEEWAFIRALVERYKSWLISEFQ</sequence>
<gene>
    <name evidence="1" type="ORF">C1752_10454</name>
</gene>
<evidence type="ECO:0000313" key="1">
    <source>
        <dbReference type="EMBL" id="PZD70604.1"/>
    </source>
</evidence>